<evidence type="ECO:0008006" key="4">
    <source>
        <dbReference type="Google" id="ProtNLM"/>
    </source>
</evidence>
<feature type="signal peptide" evidence="1">
    <location>
        <begin position="1"/>
        <end position="22"/>
    </location>
</feature>
<name>A0A6A3RKC5_9STRA</name>
<dbReference type="Proteomes" id="UP000441208">
    <property type="component" value="Unassembled WGS sequence"/>
</dbReference>
<evidence type="ECO:0000313" key="2">
    <source>
        <dbReference type="EMBL" id="KAE9098952.1"/>
    </source>
</evidence>
<keyword evidence="1" id="KW-0732">Signal</keyword>
<sequence length="90" mass="9828">MSKLEKTTCILTLLGVLGQTDTAERRRGYCEREKFHYYLPSLGVCAALRLPAASACSRLPFSATKSACVTAILLPSCMAIGSTRMLRRSI</sequence>
<proteinExistence type="predicted"/>
<dbReference type="EMBL" id="QXFZ01001016">
    <property type="protein sequence ID" value="KAE9098952.1"/>
    <property type="molecule type" value="Genomic_DNA"/>
</dbReference>
<evidence type="ECO:0000313" key="3">
    <source>
        <dbReference type="Proteomes" id="UP000441208"/>
    </source>
</evidence>
<comment type="caution">
    <text evidence="2">The sequence shown here is derived from an EMBL/GenBank/DDBJ whole genome shotgun (WGS) entry which is preliminary data.</text>
</comment>
<accession>A0A6A3RKC5</accession>
<feature type="chain" id="PRO_5025540583" description="Secreted protein" evidence="1">
    <location>
        <begin position="23"/>
        <end position="90"/>
    </location>
</feature>
<evidence type="ECO:0000256" key="1">
    <source>
        <dbReference type="SAM" id="SignalP"/>
    </source>
</evidence>
<dbReference type="AlphaFoldDB" id="A0A6A3RKC5"/>
<reference evidence="2 3" key="1">
    <citation type="submission" date="2018-08" db="EMBL/GenBank/DDBJ databases">
        <title>Genomic investigation of the strawberry pathogen Phytophthora fragariae indicates pathogenicity is determined by transcriptional variation in three key races.</title>
        <authorList>
            <person name="Adams T.M."/>
            <person name="Armitage A.D."/>
            <person name="Sobczyk M.K."/>
            <person name="Bates H.J."/>
            <person name="Dunwell J.M."/>
            <person name="Nellist C.F."/>
            <person name="Harrison R.J."/>
        </authorList>
    </citation>
    <scope>NUCLEOTIDE SEQUENCE [LARGE SCALE GENOMIC DNA]</scope>
    <source>
        <strain evidence="2 3">NOV-71</strain>
    </source>
</reference>
<gene>
    <name evidence="2" type="ORF">PF007_g16069</name>
</gene>
<organism evidence="2 3">
    <name type="scientific">Phytophthora fragariae</name>
    <dbReference type="NCBI Taxonomy" id="53985"/>
    <lineage>
        <taxon>Eukaryota</taxon>
        <taxon>Sar</taxon>
        <taxon>Stramenopiles</taxon>
        <taxon>Oomycota</taxon>
        <taxon>Peronosporomycetes</taxon>
        <taxon>Peronosporales</taxon>
        <taxon>Peronosporaceae</taxon>
        <taxon>Phytophthora</taxon>
    </lineage>
</organism>
<protein>
    <recommendedName>
        <fullName evidence="4">Secreted protein</fullName>
    </recommendedName>
</protein>